<evidence type="ECO:0000256" key="4">
    <source>
        <dbReference type="ARBA" id="ARBA00022741"/>
    </source>
</evidence>
<keyword evidence="7" id="KW-0342">GTP-binding</keyword>
<keyword evidence="5" id="KW-0378">Hydrolase</keyword>
<protein>
    <submittedName>
        <fullName evidence="9">GTP-binding protein</fullName>
    </submittedName>
</protein>
<dbReference type="Pfam" id="PF02492">
    <property type="entry name" value="cobW"/>
    <property type="match status" value="1"/>
</dbReference>
<feature type="domain" description="CobW/HypB/UreG nucleotide-binding" evidence="8">
    <location>
        <begin position="3"/>
        <end position="71"/>
    </location>
</feature>
<evidence type="ECO:0000259" key="8">
    <source>
        <dbReference type="Pfam" id="PF02492"/>
    </source>
</evidence>
<evidence type="ECO:0000256" key="1">
    <source>
        <dbReference type="ARBA" id="ARBA00006211"/>
    </source>
</evidence>
<name>A0ABV4YFF3_9CYAN</name>
<dbReference type="EMBL" id="JBHFNS010000073">
    <property type="protein sequence ID" value="MFB2937398.1"/>
    <property type="molecule type" value="Genomic_DNA"/>
</dbReference>
<dbReference type="PANTHER" id="PTHR30134:SF2">
    <property type="entry name" value="HYDROGENASE MATURATION FACTOR HYPB"/>
    <property type="match status" value="1"/>
</dbReference>
<accession>A0ABV4YFF3</accession>
<keyword evidence="3" id="KW-0479">Metal-binding</keyword>
<evidence type="ECO:0000313" key="10">
    <source>
        <dbReference type="Proteomes" id="UP001576776"/>
    </source>
</evidence>
<dbReference type="InterPro" id="IPR027417">
    <property type="entry name" value="P-loop_NTPase"/>
</dbReference>
<dbReference type="RefSeq" id="WP_413259002.1">
    <property type="nucleotide sequence ID" value="NZ_JBHFNS010000073.1"/>
</dbReference>
<evidence type="ECO:0000256" key="5">
    <source>
        <dbReference type="ARBA" id="ARBA00022801"/>
    </source>
</evidence>
<organism evidence="9 10">
    <name type="scientific">Floridaenema fluviatile BLCC-F154</name>
    <dbReference type="NCBI Taxonomy" id="3153640"/>
    <lineage>
        <taxon>Bacteria</taxon>
        <taxon>Bacillati</taxon>
        <taxon>Cyanobacteriota</taxon>
        <taxon>Cyanophyceae</taxon>
        <taxon>Oscillatoriophycideae</taxon>
        <taxon>Aerosakkonematales</taxon>
        <taxon>Aerosakkonemataceae</taxon>
        <taxon>Floridanema</taxon>
        <taxon>Floridanema fluviatile</taxon>
    </lineage>
</organism>
<gene>
    <name evidence="9" type="ORF">ACE1B6_19295</name>
</gene>
<keyword evidence="4" id="KW-0547">Nucleotide-binding</keyword>
<evidence type="ECO:0000256" key="3">
    <source>
        <dbReference type="ARBA" id="ARBA00022723"/>
    </source>
</evidence>
<dbReference type="PANTHER" id="PTHR30134">
    <property type="entry name" value="HYDROGENASE PROTEIN ASSEMBLY PROTEIN, NICKEL CHAPERONE"/>
    <property type="match status" value="1"/>
</dbReference>
<evidence type="ECO:0000256" key="7">
    <source>
        <dbReference type="ARBA" id="ARBA00023134"/>
    </source>
</evidence>
<comment type="caution">
    <text evidence="9">The sequence shown here is derived from an EMBL/GenBank/DDBJ whole genome shotgun (WGS) entry which is preliminary data.</text>
</comment>
<sequence>MLTAVVVGDSETDNDAQYLGKTSIQVFQITTENLCHLAADMVAKAITKIYLLGIQLLIIENVGNLVCPADYDLNSCYKKHIVHQFSTNVLSH</sequence>
<reference evidence="9 10" key="1">
    <citation type="submission" date="2024-09" db="EMBL/GenBank/DDBJ databases">
        <title>Floridaenema gen nov. (Aerosakkonemataceae, Aerosakkonematales ord. nov., Cyanobacteria) from benthic tropical and subtropical fresh waters, with the description of four new species.</title>
        <authorList>
            <person name="Moretto J.A."/>
            <person name="Berthold D.E."/>
            <person name="Lefler F.W."/>
            <person name="Huang I.-S."/>
            <person name="Laughinghouse H. IV."/>
        </authorList>
    </citation>
    <scope>NUCLEOTIDE SEQUENCE [LARGE SCALE GENOMIC DNA]</scope>
    <source>
        <strain evidence="9 10">BLCC-F154</strain>
    </source>
</reference>
<keyword evidence="10" id="KW-1185">Reference proteome</keyword>
<dbReference type="Gene3D" id="3.40.50.300">
    <property type="entry name" value="P-loop containing nucleotide triphosphate hydrolases"/>
    <property type="match status" value="1"/>
</dbReference>
<evidence type="ECO:0000256" key="2">
    <source>
        <dbReference type="ARBA" id="ARBA00022596"/>
    </source>
</evidence>
<dbReference type="InterPro" id="IPR003495">
    <property type="entry name" value="CobW/HypB/UreG_nucleotide-bd"/>
</dbReference>
<dbReference type="InterPro" id="IPR004392">
    <property type="entry name" value="Hyd_mat_HypB"/>
</dbReference>
<keyword evidence="6" id="KW-0862">Zinc</keyword>
<proteinExistence type="inferred from homology"/>
<evidence type="ECO:0000313" key="9">
    <source>
        <dbReference type="EMBL" id="MFB2937398.1"/>
    </source>
</evidence>
<comment type="similarity">
    <text evidence="1">Belongs to the SIMIBI class G3E GTPase family. HypB/HupM subfamily.</text>
</comment>
<dbReference type="Proteomes" id="UP001576776">
    <property type="component" value="Unassembled WGS sequence"/>
</dbReference>
<evidence type="ECO:0000256" key="6">
    <source>
        <dbReference type="ARBA" id="ARBA00022833"/>
    </source>
</evidence>
<keyword evidence="2" id="KW-0533">Nickel</keyword>